<organism evidence="4">
    <name type="scientific">Cladocopium goreaui</name>
    <dbReference type="NCBI Taxonomy" id="2562237"/>
    <lineage>
        <taxon>Eukaryota</taxon>
        <taxon>Sar</taxon>
        <taxon>Alveolata</taxon>
        <taxon>Dinophyceae</taxon>
        <taxon>Suessiales</taxon>
        <taxon>Symbiodiniaceae</taxon>
        <taxon>Cladocopium</taxon>
    </lineage>
</organism>
<evidence type="ECO:0000256" key="1">
    <source>
        <dbReference type="ARBA" id="ARBA00022837"/>
    </source>
</evidence>
<dbReference type="InterPro" id="IPR002048">
    <property type="entry name" value="EF_hand_dom"/>
</dbReference>
<dbReference type="PANTHER" id="PTHR23064">
    <property type="entry name" value="TROPONIN"/>
    <property type="match status" value="1"/>
</dbReference>
<reference evidence="5 6" key="2">
    <citation type="submission" date="2024-05" db="EMBL/GenBank/DDBJ databases">
        <authorList>
            <person name="Chen Y."/>
            <person name="Shah S."/>
            <person name="Dougan E. K."/>
            <person name="Thang M."/>
            <person name="Chan C."/>
        </authorList>
    </citation>
    <scope>NUCLEOTIDE SEQUENCE [LARGE SCALE GENOMIC DNA]</scope>
</reference>
<feature type="domain" description="EF-hand" evidence="3">
    <location>
        <begin position="42"/>
        <end position="77"/>
    </location>
</feature>
<accession>A0A9P1CL42</accession>
<proteinExistence type="predicted"/>
<dbReference type="InterPro" id="IPR015947">
    <property type="entry name" value="PUA-like_sf"/>
</dbReference>
<dbReference type="InterPro" id="IPR018247">
    <property type="entry name" value="EF_Hand_1_Ca_BS"/>
</dbReference>
<keyword evidence="6" id="KW-1185">Reference proteome</keyword>
<dbReference type="InterPro" id="IPR046336">
    <property type="entry name" value="Lon_prtase_N_sf"/>
</dbReference>
<dbReference type="SUPFAM" id="SSF47473">
    <property type="entry name" value="EF-hand"/>
    <property type="match status" value="2"/>
</dbReference>
<dbReference type="CDD" id="cd00051">
    <property type="entry name" value="EFh"/>
    <property type="match status" value="1"/>
</dbReference>
<dbReference type="OrthoDB" id="26525at2759"/>
<evidence type="ECO:0000313" key="6">
    <source>
        <dbReference type="Proteomes" id="UP001152797"/>
    </source>
</evidence>
<dbReference type="PROSITE" id="PS00018">
    <property type="entry name" value="EF_HAND_1"/>
    <property type="match status" value="4"/>
</dbReference>
<dbReference type="AlphaFoldDB" id="A0A9P1CL42"/>
<feature type="region of interest" description="Disordered" evidence="2">
    <location>
        <begin position="1"/>
        <end position="24"/>
    </location>
</feature>
<reference evidence="4" key="1">
    <citation type="submission" date="2022-10" db="EMBL/GenBank/DDBJ databases">
        <authorList>
            <person name="Chen Y."/>
            <person name="Dougan E. K."/>
            <person name="Chan C."/>
            <person name="Rhodes N."/>
            <person name="Thang M."/>
        </authorList>
    </citation>
    <scope>NUCLEOTIDE SEQUENCE</scope>
</reference>
<dbReference type="Gene3D" id="2.30.130.40">
    <property type="entry name" value="LON domain-like"/>
    <property type="match status" value="1"/>
</dbReference>
<dbReference type="EMBL" id="CAMXCT030001827">
    <property type="protein sequence ID" value="CAL4780718.1"/>
    <property type="molecule type" value="Genomic_DNA"/>
</dbReference>
<dbReference type="GO" id="GO:0005509">
    <property type="term" value="F:calcium ion binding"/>
    <property type="evidence" value="ECO:0007669"/>
    <property type="project" value="InterPro"/>
</dbReference>
<evidence type="ECO:0000256" key="2">
    <source>
        <dbReference type="SAM" id="MobiDB-lite"/>
    </source>
</evidence>
<dbReference type="EMBL" id="CAMXCT010001827">
    <property type="protein sequence ID" value="CAI3993406.1"/>
    <property type="molecule type" value="Genomic_DNA"/>
</dbReference>
<evidence type="ECO:0000313" key="5">
    <source>
        <dbReference type="EMBL" id="CAL4780718.1"/>
    </source>
</evidence>
<dbReference type="Gene3D" id="1.10.238.10">
    <property type="entry name" value="EF-hand"/>
    <property type="match status" value="2"/>
</dbReference>
<sequence>MRRFSNNHWKAKLERQSTKSKTVYGNDPAKAMEHLRHFMISSTGSVLRAWIEFFDRDMDHRISRAEFSKGMRELGYKGDVFELFSVLDDDDSNELTLDEVDMKQATIWRNFRVFVAAKFKSEEELLQRCFDAAEGIKHREIQDHLSREDFCVGMRKCGWSFGVADLNWIFDALQDQSDRLLKIDALRWMGIELTRRQKKQEAKVRSRKWQALRGRTGASPQLKHRHFAKFKAFLQRKYGNLIRAWRQALSQTDSMVLSKLHFLKAAARLGFAKESKELWKALDKDDSGAGKELNDPGQASIDELDPKNAEILAQFKEENAKWAFDHELRFDARRRAQQLPLLENFKRTLYLCSERCQLDGANGGGLSFDHYFVTDMTWTIEFLEQGVAVHSTLPLTFSEESSFERTHAVSERMRAVCGALNYSVTLRNCEHLSRFIENGSWVSHQMAEGADFGSNFANHMMLHKKKMNTLPKAMDSDSTRFINAVKFANALKKFDFSRPSKQLFGHFDKDGDGKIVIEDVLFLENWNPLPFLVVPPNYKARNEIRRLILVRTGQYMKAWRRLLDKDATNRSLAPSFGIEEIDEASALILSNFRKWALMEFGSIRSLFAVFDDDCSGSLSWQEFRYACNVYGYDGSIRSLFNALDVDQTGSLTLKEVVFLEDWDDDHEEATATVHEGASATGERQAEQTTPSATWQVTDRPARRFEVVRRKRDLELRAAPQIPRLRLSTRGDGEYSWSFASSRPRSQRAPRLRTRQKTLRSPFYSFQEEWSWSGDDSGIEKDLVFSERSSFGSPECETPAKLIEKVGLEVQTSPITGRSTIGLSTLLTSHRSISDARQRLKQWDLGAEASYSANKDGRKQGNRASLCGWPRSRSIPWPLSGCPKKAAHLMVQRWRLAAFGVAVTAGVAFCPRFLPPLESMAPGASAATPATPCFPLSLQRAALPGAKRTLNIMEPRYQQMYRDLLANGARRVVVPRYVQGPAGTYLAEAAVVFHLLDVKDAPPGSRTRYVCQHQVLPKVVKITRVLNPEAFEKKTTYLKVECQEIEDLDPDDDLSVEEEQLRDELLQLAMLGRATGSPPLRRYEYMSDSLGRCVLVDHGAMFPEGTINLANAQRGANGFWELANLWQGYCDRRAVALRQQHDRQLQRLRAEGRERERGALELREALEEELQEHWSRNADSMQVLLQMDRHSDRLALLLQLLQQEARRLRALKAVAQSTGLEAQA</sequence>
<dbReference type="InterPro" id="IPR011992">
    <property type="entry name" value="EF-hand-dom_pair"/>
</dbReference>
<dbReference type="InterPro" id="IPR052591">
    <property type="entry name" value="CML21-like"/>
</dbReference>
<name>A0A9P1CL42_9DINO</name>
<evidence type="ECO:0000259" key="3">
    <source>
        <dbReference type="PROSITE" id="PS50222"/>
    </source>
</evidence>
<comment type="caution">
    <text evidence="4">The sequence shown here is derived from an EMBL/GenBank/DDBJ whole genome shotgun (WGS) entry which is preliminary data.</text>
</comment>
<dbReference type="SMART" id="SM00054">
    <property type="entry name" value="EFh"/>
    <property type="match status" value="3"/>
</dbReference>
<dbReference type="PROSITE" id="PS50222">
    <property type="entry name" value="EF_HAND_2"/>
    <property type="match status" value="2"/>
</dbReference>
<dbReference type="Proteomes" id="UP001152797">
    <property type="component" value="Unassembled WGS sequence"/>
</dbReference>
<dbReference type="SUPFAM" id="SSF88697">
    <property type="entry name" value="PUA domain-like"/>
    <property type="match status" value="1"/>
</dbReference>
<evidence type="ECO:0000313" key="4">
    <source>
        <dbReference type="EMBL" id="CAI3993406.1"/>
    </source>
</evidence>
<keyword evidence="1" id="KW-0106">Calcium</keyword>
<protein>
    <submittedName>
        <fullName evidence="5">EF-hand domain-containing protein</fullName>
    </submittedName>
</protein>
<gene>
    <name evidence="4" type="ORF">C1SCF055_LOCUS20162</name>
</gene>
<feature type="domain" description="EF-hand" evidence="3">
    <location>
        <begin position="598"/>
        <end position="633"/>
    </location>
</feature>
<dbReference type="Pfam" id="PF13833">
    <property type="entry name" value="EF-hand_8"/>
    <property type="match status" value="2"/>
</dbReference>
<dbReference type="EMBL" id="CAMXCT020001827">
    <property type="protein sequence ID" value="CAL1146781.1"/>
    <property type="molecule type" value="Genomic_DNA"/>
</dbReference>